<proteinExistence type="predicted"/>
<evidence type="ECO:0000313" key="1">
    <source>
        <dbReference type="EMBL" id="MBP0457445.1"/>
    </source>
</evidence>
<reference evidence="1" key="1">
    <citation type="submission" date="2021-03" db="EMBL/GenBank/DDBJ databases">
        <title>Whole genome sequence of Streptomyces bomunensis MMS17-BM035.</title>
        <authorList>
            <person name="Lee J.H."/>
        </authorList>
    </citation>
    <scope>NUCLEOTIDE SEQUENCE</scope>
    <source>
        <strain evidence="1">MMS17-BM035</strain>
    </source>
</reference>
<organism evidence="1 2">
    <name type="scientific">Streptomyces montanisoli</name>
    <dbReference type="NCBI Taxonomy" id="2798581"/>
    <lineage>
        <taxon>Bacteria</taxon>
        <taxon>Bacillati</taxon>
        <taxon>Actinomycetota</taxon>
        <taxon>Actinomycetes</taxon>
        <taxon>Kitasatosporales</taxon>
        <taxon>Streptomycetaceae</taxon>
        <taxon>Streptomyces</taxon>
    </lineage>
</organism>
<protein>
    <submittedName>
        <fullName evidence="1">Asp23/Gls24 family envelope stress response protein</fullName>
    </submittedName>
</protein>
<comment type="caution">
    <text evidence="1">The sequence shown here is derived from an EMBL/GenBank/DDBJ whole genome shotgun (WGS) entry which is preliminary data.</text>
</comment>
<dbReference type="RefSeq" id="WP_209339210.1">
    <property type="nucleotide sequence ID" value="NZ_JAGIQL010000021.1"/>
</dbReference>
<gene>
    <name evidence="1" type="ORF">JFN87_08020</name>
</gene>
<name>A0A940MCF8_9ACTN</name>
<evidence type="ECO:0000313" key="2">
    <source>
        <dbReference type="Proteomes" id="UP000670475"/>
    </source>
</evidence>
<accession>A0A940MCF8</accession>
<dbReference type="AlphaFoldDB" id="A0A940MCF8"/>
<dbReference type="EMBL" id="JAGIQL010000021">
    <property type="protein sequence ID" value="MBP0457445.1"/>
    <property type="molecule type" value="Genomic_DNA"/>
</dbReference>
<dbReference type="Proteomes" id="UP000670475">
    <property type="component" value="Unassembled WGS sequence"/>
</dbReference>
<sequence>MVSRRDMAARLAQEAAAAARGTDGVAFLRPGLGDVVRGAARLAPPTGGVRVRYEADGAHWRIGIQLVAAQDHRAVDVTRAVRAAVESAAHAVLVEAVAGQEGSVPAAEDGCHVSVSVTITGVA</sequence>
<keyword evidence="2" id="KW-1185">Reference proteome</keyword>